<evidence type="ECO:0000313" key="4">
    <source>
        <dbReference type="EMBL" id="KAF9474651.1"/>
    </source>
</evidence>
<dbReference type="InterPro" id="IPR000073">
    <property type="entry name" value="AB_hydrolase_1"/>
</dbReference>
<dbReference type="Gene3D" id="1.20.1290.10">
    <property type="entry name" value="AhpD-like"/>
    <property type="match status" value="1"/>
</dbReference>
<dbReference type="AlphaFoldDB" id="A0A9P6CPH0"/>
<protein>
    <submittedName>
        <fullName evidence="4">Alpha/beta-hydrolase</fullName>
    </submittedName>
</protein>
<proteinExistence type="predicted"/>
<evidence type="ECO:0000313" key="5">
    <source>
        <dbReference type="Proteomes" id="UP000807469"/>
    </source>
</evidence>
<dbReference type="Pfam" id="PF12697">
    <property type="entry name" value="Abhydrolase_6"/>
    <property type="match status" value="1"/>
</dbReference>
<dbReference type="SUPFAM" id="SSF69118">
    <property type="entry name" value="AhpD-like"/>
    <property type="match status" value="1"/>
</dbReference>
<dbReference type="OrthoDB" id="9998495at2759"/>
<feature type="domain" description="Carboxymuconolactone decarboxylase-like" evidence="2">
    <location>
        <begin position="50"/>
        <end position="127"/>
    </location>
</feature>
<organism evidence="4 5">
    <name type="scientific">Pholiota conissans</name>
    <dbReference type="NCBI Taxonomy" id="109636"/>
    <lineage>
        <taxon>Eukaryota</taxon>
        <taxon>Fungi</taxon>
        <taxon>Dikarya</taxon>
        <taxon>Basidiomycota</taxon>
        <taxon>Agaricomycotina</taxon>
        <taxon>Agaricomycetes</taxon>
        <taxon>Agaricomycetidae</taxon>
        <taxon>Agaricales</taxon>
        <taxon>Agaricineae</taxon>
        <taxon>Strophariaceae</taxon>
        <taxon>Pholiota</taxon>
    </lineage>
</organism>
<evidence type="ECO:0000256" key="1">
    <source>
        <dbReference type="SAM" id="MobiDB-lite"/>
    </source>
</evidence>
<feature type="region of interest" description="Disordered" evidence="1">
    <location>
        <begin position="1"/>
        <end position="26"/>
    </location>
</feature>
<comment type="caution">
    <text evidence="4">The sequence shown here is derived from an EMBL/GenBank/DDBJ whole genome shotgun (WGS) entry which is preliminary data.</text>
</comment>
<dbReference type="InterPro" id="IPR003779">
    <property type="entry name" value="CMD-like"/>
</dbReference>
<dbReference type="Pfam" id="PF02627">
    <property type="entry name" value="CMD"/>
    <property type="match status" value="1"/>
</dbReference>
<keyword evidence="5" id="KW-1185">Reference proteome</keyword>
<name>A0A9P6CPH0_9AGAR</name>
<dbReference type="InterPro" id="IPR029032">
    <property type="entry name" value="AhpD-like"/>
</dbReference>
<dbReference type="EMBL" id="MU155368">
    <property type="protein sequence ID" value="KAF9474651.1"/>
    <property type="molecule type" value="Genomic_DNA"/>
</dbReference>
<dbReference type="PANTHER" id="PTHR34846">
    <property type="entry name" value="4-CARBOXYMUCONOLACTONE DECARBOXYLASE FAMILY PROTEIN (AFU_ORTHOLOGUE AFUA_6G11590)"/>
    <property type="match status" value="1"/>
</dbReference>
<gene>
    <name evidence="4" type="ORF">BDN70DRAFT_884581</name>
</gene>
<dbReference type="PANTHER" id="PTHR34846:SF11">
    <property type="entry name" value="4-CARBOXYMUCONOLACTONE DECARBOXYLASE FAMILY PROTEIN (AFU_ORTHOLOGUE AFUA_6G11590)"/>
    <property type="match status" value="1"/>
</dbReference>
<feature type="domain" description="AB hydrolase-1" evidence="3">
    <location>
        <begin position="263"/>
        <end position="534"/>
    </location>
</feature>
<evidence type="ECO:0000259" key="3">
    <source>
        <dbReference type="Pfam" id="PF12697"/>
    </source>
</evidence>
<accession>A0A9P6CPH0</accession>
<dbReference type="Gene3D" id="3.40.50.1820">
    <property type="entry name" value="alpha/beta hydrolase"/>
    <property type="match status" value="1"/>
</dbReference>
<dbReference type="SUPFAM" id="SSF53474">
    <property type="entry name" value="alpha/beta-Hydrolases"/>
    <property type="match status" value="1"/>
</dbReference>
<reference evidence="4" key="1">
    <citation type="submission" date="2020-11" db="EMBL/GenBank/DDBJ databases">
        <authorList>
            <consortium name="DOE Joint Genome Institute"/>
            <person name="Ahrendt S."/>
            <person name="Riley R."/>
            <person name="Andreopoulos W."/>
            <person name="Labutti K."/>
            <person name="Pangilinan J."/>
            <person name="Ruiz-Duenas F.J."/>
            <person name="Barrasa J.M."/>
            <person name="Sanchez-Garcia M."/>
            <person name="Camarero S."/>
            <person name="Miyauchi S."/>
            <person name="Serrano A."/>
            <person name="Linde D."/>
            <person name="Babiker R."/>
            <person name="Drula E."/>
            <person name="Ayuso-Fernandez I."/>
            <person name="Pacheco R."/>
            <person name="Padilla G."/>
            <person name="Ferreira P."/>
            <person name="Barriuso J."/>
            <person name="Kellner H."/>
            <person name="Castanera R."/>
            <person name="Alfaro M."/>
            <person name="Ramirez L."/>
            <person name="Pisabarro A.G."/>
            <person name="Kuo A."/>
            <person name="Tritt A."/>
            <person name="Lipzen A."/>
            <person name="He G."/>
            <person name="Yan M."/>
            <person name="Ng V."/>
            <person name="Cullen D."/>
            <person name="Martin F."/>
            <person name="Rosso M.-N."/>
            <person name="Henrissat B."/>
            <person name="Hibbett D."/>
            <person name="Martinez A.T."/>
            <person name="Grigoriev I.V."/>
        </authorList>
    </citation>
    <scope>NUCLEOTIDE SEQUENCE</scope>
    <source>
        <strain evidence="4">CIRM-BRFM 674</strain>
    </source>
</reference>
<evidence type="ECO:0000259" key="2">
    <source>
        <dbReference type="Pfam" id="PF02627"/>
    </source>
</evidence>
<dbReference type="GO" id="GO:0051920">
    <property type="term" value="F:peroxiredoxin activity"/>
    <property type="evidence" value="ECO:0007669"/>
    <property type="project" value="InterPro"/>
</dbReference>
<sequence length="543" mass="58356">MTSTDIPLGKSRVVPGRYPPPGTDPYADAIRERRGARGLTPLDANLLHVPAIAGGYNTMMGAIRTGGKLPGDIREAMILRVAAINRAAFEWIQHEGIGRKEGLSIGQLYIIRDTETPLPPSPAVLNGLQSAAVAYTDYSTRDIRVPMTAIQEFKDQLKIWAVSANPSMTTEEIEAKTDDLYVEAVMVVSAYNMVSRFLVATDVAGLSDVEVPWPVDKKEHVISLPVFPPASGPQQTIHAIALITSPSAPWLVFMNSLLTDLTMWNYVVTYFLDLPSSGGKTYNILLHSQRGHGLSTLPPEGETQERLATIPLLAKDVVALLETLWIPTPVHSVIGVSQGGAAALAFAAEFADKTKSIVACDTAPRTPAGNKDAWEDRIRLVHGGSEAPHDANQYAKNVGMNQLAKVTVPRWFPAGSSCGPSATEGEARARWVENMITKTDVTGFVNGARALGDYDILNPTAGVGCLFDSSIARVLLLAGSLDGGGKVGKGLQELCGKWNEYLKAEGRTGTEVEFAEIENAGHLPMIDSPSKFCDRLGSWLASF</sequence>
<dbReference type="Proteomes" id="UP000807469">
    <property type="component" value="Unassembled WGS sequence"/>
</dbReference>
<dbReference type="InterPro" id="IPR029058">
    <property type="entry name" value="AB_hydrolase_fold"/>
</dbReference>